<evidence type="ECO:0000313" key="3">
    <source>
        <dbReference type="EMBL" id="QDE66781.1"/>
    </source>
</evidence>
<dbReference type="Proteomes" id="UP000320179">
    <property type="component" value="Chromosome"/>
</dbReference>
<dbReference type="GeneID" id="41358865"/>
<reference evidence="2 5" key="2">
    <citation type="submission" date="2020-05" db="EMBL/GenBank/DDBJ databases">
        <authorList>
            <person name="Whitworth D."/>
        </authorList>
    </citation>
    <scope>NUCLEOTIDE SEQUENCE [LARGE SCALE GENOMIC DNA]</scope>
    <source>
        <strain evidence="2 5">AM005</strain>
    </source>
</reference>
<evidence type="ECO:0000313" key="4">
    <source>
        <dbReference type="Proteomes" id="UP000320179"/>
    </source>
</evidence>
<feature type="region of interest" description="Disordered" evidence="1">
    <location>
        <begin position="34"/>
        <end position="54"/>
    </location>
</feature>
<protein>
    <submittedName>
        <fullName evidence="2">Uncharacterized protein</fullName>
    </submittedName>
</protein>
<organism evidence="2 5">
    <name type="scientific">Myxococcus xanthus</name>
    <dbReference type="NCBI Taxonomy" id="34"/>
    <lineage>
        <taxon>Bacteria</taxon>
        <taxon>Pseudomonadati</taxon>
        <taxon>Myxococcota</taxon>
        <taxon>Myxococcia</taxon>
        <taxon>Myxococcales</taxon>
        <taxon>Cystobacterineae</taxon>
        <taxon>Myxococcaceae</taxon>
        <taxon>Myxococcus</taxon>
    </lineage>
</organism>
<dbReference type="RefSeq" id="WP_020477748.1">
    <property type="nucleotide sequence ID" value="NZ_CBCSLF010000017.1"/>
</dbReference>
<sequence length="115" mass="12248">MERKVGSSTVTAKEVKAALEKARTLSAEEEKVLRMRHGAGASSTRAPLPRAAGDNQELGDELLLIEMQLMKAMRARAGGKPAATASSKPVAATRARDAAANPTKDKIVRALRKKK</sequence>
<evidence type="ECO:0000256" key="1">
    <source>
        <dbReference type="SAM" id="MobiDB-lite"/>
    </source>
</evidence>
<feature type="region of interest" description="Disordered" evidence="1">
    <location>
        <begin position="79"/>
        <end position="105"/>
    </location>
</feature>
<name>A0A4Y6AD07_MYXXA</name>
<proteinExistence type="predicted"/>
<dbReference type="AlphaFoldDB" id="A0A4Y6AD07"/>
<evidence type="ECO:0000313" key="5">
    <source>
        <dbReference type="Proteomes" id="UP000533080"/>
    </source>
</evidence>
<accession>A0A4Y6AD07</accession>
<dbReference type="EMBL" id="JABFNT010000081">
    <property type="protein sequence ID" value="NOJ81304.1"/>
    <property type="molecule type" value="Genomic_DNA"/>
</dbReference>
<dbReference type="Proteomes" id="UP000533080">
    <property type="component" value="Unassembled WGS sequence"/>
</dbReference>
<gene>
    <name evidence="3" type="ORF">BHS09_07005</name>
    <name evidence="2" type="ORF">HNV28_23745</name>
</gene>
<evidence type="ECO:0000313" key="2">
    <source>
        <dbReference type="EMBL" id="NOJ81304.1"/>
    </source>
</evidence>
<reference evidence="3 4" key="1">
    <citation type="journal article" date="2019" name="Science">
        <title>Social genes are selection hotspots in kin groups of a soil microbe.</title>
        <authorList>
            <person name="Wielgoss S."/>
            <person name="Wolfensberger R."/>
            <person name="Sun L."/>
            <person name="Fiegna F."/>
            <person name="Velicer G.J."/>
        </authorList>
    </citation>
    <scope>NUCLEOTIDE SEQUENCE [LARGE SCALE GENOMIC DNA]</scope>
    <source>
        <strain evidence="3 4">MC3.5.9c15</strain>
    </source>
</reference>
<dbReference type="EMBL" id="CP017174">
    <property type="protein sequence ID" value="QDE66781.1"/>
    <property type="molecule type" value="Genomic_DNA"/>
</dbReference>